<reference evidence="1 2" key="1">
    <citation type="submission" date="2019-09" db="EMBL/GenBank/DDBJ databases">
        <authorList>
            <consortium name="DOE Joint Genome Institute"/>
            <person name="Mondo S.J."/>
            <person name="Navarro-Mendoza M.I."/>
            <person name="Perez-Arques C."/>
            <person name="Panchal S."/>
            <person name="Nicolas F.E."/>
            <person name="Ganguly P."/>
            <person name="Pangilinan J."/>
            <person name="Grigoriev I."/>
            <person name="Heitman J."/>
            <person name="Sanya K."/>
            <person name="Garre V."/>
        </authorList>
    </citation>
    <scope>NUCLEOTIDE SEQUENCE [LARGE SCALE GENOMIC DNA]</scope>
    <source>
        <strain evidence="1 2">MU402</strain>
    </source>
</reference>
<accession>A0A8H4BUA7</accession>
<dbReference type="AlphaFoldDB" id="A0A8H4BUA7"/>
<gene>
    <name evidence="1" type="ORF">FB192DRAFT_1025459</name>
</gene>
<organism evidence="1 2">
    <name type="scientific">Mucor circinelloides f. lusitanicus</name>
    <name type="common">Mucor racemosus var. lusitanicus</name>
    <dbReference type="NCBI Taxonomy" id="29924"/>
    <lineage>
        <taxon>Eukaryota</taxon>
        <taxon>Fungi</taxon>
        <taxon>Fungi incertae sedis</taxon>
        <taxon>Mucoromycota</taxon>
        <taxon>Mucoromycotina</taxon>
        <taxon>Mucoromycetes</taxon>
        <taxon>Mucorales</taxon>
        <taxon>Mucorineae</taxon>
        <taxon>Mucoraceae</taxon>
        <taxon>Mucor</taxon>
    </lineage>
</organism>
<comment type="caution">
    <text evidence="1">The sequence shown here is derived from an EMBL/GenBank/DDBJ whole genome shotgun (WGS) entry which is preliminary data.</text>
</comment>
<dbReference type="Proteomes" id="UP000469890">
    <property type="component" value="Unassembled WGS sequence"/>
</dbReference>
<protein>
    <submittedName>
        <fullName evidence="1">Uncharacterized protein</fullName>
    </submittedName>
</protein>
<dbReference type="EMBL" id="JAAECE010000001">
    <property type="protein sequence ID" value="KAF1807641.1"/>
    <property type="molecule type" value="Genomic_DNA"/>
</dbReference>
<evidence type="ECO:0000313" key="2">
    <source>
        <dbReference type="Proteomes" id="UP000469890"/>
    </source>
</evidence>
<evidence type="ECO:0000313" key="1">
    <source>
        <dbReference type="EMBL" id="KAF1807641.1"/>
    </source>
</evidence>
<proteinExistence type="predicted"/>
<name>A0A8H4BUA7_MUCCL</name>
<sequence length="120" mass="13473">MVCYIVMLTILACSSHFYLVLSAIHDPYHLLQQSNLSKPSQAAHCAAYYFNVKTSSIHNAASTSIQEQAILLSLLPAAQYNIKTGYYIQGQAMLPLFYTRPCNTSINAVFYPYKTKQNLN</sequence>